<proteinExistence type="predicted"/>
<organism evidence="2 3">
    <name type="scientific">Myodes glareolus</name>
    <name type="common">Bank vole</name>
    <name type="synonym">Clethrionomys glareolus</name>
    <dbReference type="NCBI Taxonomy" id="447135"/>
    <lineage>
        <taxon>Eukaryota</taxon>
        <taxon>Metazoa</taxon>
        <taxon>Chordata</taxon>
        <taxon>Craniata</taxon>
        <taxon>Vertebrata</taxon>
        <taxon>Euteleostomi</taxon>
        <taxon>Mammalia</taxon>
        <taxon>Eutheria</taxon>
        <taxon>Euarchontoglires</taxon>
        <taxon>Glires</taxon>
        <taxon>Rodentia</taxon>
        <taxon>Myomorpha</taxon>
        <taxon>Muroidea</taxon>
        <taxon>Cricetidae</taxon>
        <taxon>Arvicolinae</taxon>
        <taxon>Myodes</taxon>
    </lineage>
</organism>
<sequence>MARSVPLEEHIALLGGVVSNDIAKRTQLIQVFHAPTLADLGDDTQEANEDQAEKPHSDTLPCSGDGKVASLATTGNPN</sequence>
<evidence type="ECO:0000313" key="3">
    <source>
        <dbReference type="Proteomes" id="UP001488838"/>
    </source>
</evidence>
<name>A0AAW0I9E3_MYOGA</name>
<gene>
    <name evidence="2" type="ORF">U0070_027491</name>
</gene>
<feature type="region of interest" description="Disordered" evidence="1">
    <location>
        <begin position="38"/>
        <end position="78"/>
    </location>
</feature>
<protein>
    <submittedName>
        <fullName evidence="2">Uncharacterized protein</fullName>
    </submittedName>
</protein>
<evidence type="ECO:0000313" key="2">
    <source>
        <dbReference type="EMBL" id="KAK7810763.1"/>
    </source>
</evidence>
<dbReference type="EMBL" id="JBBHLL010000188">
    <property type="protein sequence ID" value="KAK7810763.1"/>
    <property type="molecule type" value="Genomic_DNA"/>
</dbReference>
<feature type="compositionally biased region" description="Acidic residues" evidence="1">
    <location>
        <begin position="40"/>
        <end position="50"/>
    </location>
</feature>
<evidence type="ECO:0000256" key="1">
    <source>
        <dbReference type="SAM" id="MobiDB-lite"/>
    </source>
</evidence>
<reference evidence="2 3" key="1">
    <citation type="journal article" date="2023" name="bioRxiv">
        <title>Conserved and derived expression patterns and positive selection on dental genes reveal complex evolutionary context of ever-growing rodent molars.</title>
        <authorList>
            <person name="Calamari Z.T."/>
            <person name="Song A."/>
            <person name="Cohen E."/>
            <person name="Akter M."/>
            <person name="Roy R.D."/>
            <person name="Hallikas O."/>
            <person name="Christensen M.M."/>
            <person name="Li P."/>
            <person name="Marangoni P."/>
            <person name="Jernvall J."/>
            <person name="Klein O.D."/>
        </authorList>
    </citation>
    <scope>NUCLEOTIDE SEQUENCE [LARGE SCALE GENOMIC DNA]</scope>
    <source>
        <strain evidence="2">V071</strain>
    </source>
</reference>
<dbReference type="Proteomes" id="UP001488838">
    <property type="component" value="Unassembled WGS sequence"/>
</dbReference>
<keyword evidence="3" id="KW-1185">Reference proteome</keyword>
<accession>A0AAW0I9E3</accession>
<comment type="caution">
    <text evidence="2">The sequence shown here is derived from an EMBL/GenBank/DDBJ whole genome shotgun (WGS) entry which is preliminary data.</text>
</comment>
<dbReference type="AlphaFoldDB" id="A0AAW0I9E3"/>